<dbReference type="InterPro" id="IPR002941">
    <property type="entry name" value="DNA_methylase_N4/N6"/>
</dbReference>
<evidence type="ECO:0000256" key="1">
    <source>
        <dbReference type="ARBA" id="ARBA00006594"/>
    </source>
</evidence>
<dbReference type="InterPro" id="IPR029063">
    <property type="entry name" value="SAM-dependent_MTases_sf"/>
</dbReference>
<evidence type="ECO:0000259" key="4">
    <source>
        <dbReference type="Pfam" id="PF01555"/>
    </source>
</evidence>
<dbReference type="GO" id="GO:0008170">
    <property type="term" value="F:N-methyltransferase activity"/>
    <property type="evidence" value="ECO:0007669"/>
    <property type="project" value="InterPro"/>
</dbReference>
<reference evidence="5" key="1">
    <citation type="submission" date="2024-03" db="EMBL/GenBank/DDBJ databases">
        <title>Diverse circular DNA viruses in blood, oral, and fecal samples of captive lemurs.</title>
        <authorList>
            <person name="Paietta E.N."/>
            <person name="Kraberger S."/>
            <person name="Lund M.C."/>
            <person name="Custer J.M."/>
            <person name="Vargas K.M."/>
            <person name="Ehmke E.E."/>
            <person name="Yoder A.D."/>
            <person name="Varsani A."/>
        </authorList>
    </citation>
    <scope>NUCLEOTIDE SEQUENCE</scope>
    <source>
        <strain evidence="5">Duke_28FF_219</strain>
    </source>
</reference>
<dbReference type="EMBL" id="PP511788">
    <property type="protein sequence ID" value="XCD07361.1"/>
    <property type="molecule type" value="Genomic_DNA"/>
</dbReference>
<dbReference type="PANTHER" id="PTHR13370:SF3">
    <property type="entry name" value="TRNA (GUANINE(10)-N2)-METHYLTRANSFERASE HOMOLOG"/>
    <property type="match status" value="1"/>
</dbReference>
<comment type="similarity">
    <text evidence="1">Belongs to the N(4)/N(6)-methyltransferase family.</text>
</comment>
<dbReference type="Gene3D" id="3.40.50.150">
    <property type="entry name" value="Vaccinia Virus protein VP39"/>
    <property type="match status" value="1"/>
</dbReference>
<dbReference type="Pfam" id="PF01555">
    <property type="entry name" value="N6_N4_Mtase"/>
    <property type="match status" value="1"/>
</dbReference>
<keyword evidence="3" id="KW-0808">Transferase</keyword>
<evidence type="ECO:0000256" key="3">
    <source>
        <dbReference type="ARBA" id="ARBA00022679"/>
    </source>
</evidence>
<dbReference type="GO" id="GO:0032259">
    <property type="term" value="P:methylation"/>
    <property type="evidence" value="ECO:0007669"/>
    <property type="project" value="UniProtKB-KW"/>
</dbReference>
<dbReference type="PANTHER" id="PTHR13370">
    <property type="entry name" value="RNA METHYLASE-RELATED"/>
    <property type="match status" value="1"/>
</dbReference>
<dbReference type="PROSITE" id="PS00092">
    <property type="entry name" value="N6_MTASE"/>
    <property type="match status" value="1"/>
</dbReference>
<keyword evidence="2 5" id="KW-0489">Methyltransferase</keyword>
<dbReference type="GO" id="GO:0003677">
    <property type="term" value="F:DNA binding"/>
    <property type="evidence" value="ECO:0007669"/>
    <property type="project" value="InterPro"/>
</dbReference>
<name>A0AAU8B6X5_9CAUD</name>
<dbReference type="GO" id="GO:0009007">
    <property type="term" value="F:site-specific DNA-methyltransferase (adenine-specific) activity"/>
    <property type="evidence" value="ECO:0007669"/>
    <property type="project" value="TreeGrafter"/>
</dbReference>
<evidence type="ECO:0000256" key="2">
    <source>
        <dbReference type="ARBA" id="ARBA00022603"/>
    </source>
</evidence>
<accession>A0AAU8B6X5</accession>
<feature type="domain" description="DNA methylase N-4/N-6" evidence="4">
    <location>
        <begin position="28"/>
        <end position="240"/>
    </location>
</feature>
<sequence>MKKIETDRVALYCGDCLEQMQEMPDMTVDMVLCDPPYSSGGLFAGDRKKSTREKYCDDDYNGAARFQNFSGDNMDQRSFTEFMRMVLSKCRQKAKQESVCAVFVDWRNLPAMTDALQAAGWIYRGIVVWDKGTSRPIPNRFRNDCEYIVWGTNGQRKTEYKSGVFIGDGCFHVPSVPSKNKDHQTQKPVKLLEKLIEICPAGGTVFDPFMGSGSTGVACIYTGRRFIGTELGKQYFETAVRRITEAEDQITLFDAGGGGNPDHNYIFRP</sequence>
<organism evidence="5">
    <name type="scientific">Dulem virus 34</name>
    <dbReference type="NCBI Taxonomy" id="3145752"/>
    <lineage>
        <taxon>Viruses</taxon>
        <taxon>Duplodnaviria</taxon>
        <taxon>Heunggongvirae</taxon>
        <taxon>Uroviricota</taxon>
        <taxon>Caudoviricetes</taxon>
    </lineage>
</organism>
<dbReference type="InterPro" id="IPR001091">
    <property type="entry name" value="RM_Methyltransferase"/>
</dbReference>
<protein>
    <submittedName>
        <fullName evidence="5">Adenine specific methyltransferase mboiia</fullName>
    </submittedName>
</protein>
<dbReference type="SUPFAM" id="SSF53335">
    <property type="entry name" value="S-adenosyl-L-methionine-dependent methyltransferases"/>
    <property type="match status" value="1"/>
</dbReference>
<evidence type="ECO:0000313" key="5">
    <source>
        <dbReference type="EMBL" id="XCD07361.1"/>
    </source>
</evidence>
<dbReference type="PRINTS" id="PR00508">
    <property type="entry name" value="S21N4MTFRASE"/>
</dbReference>
<proteinExistence type="inferred from homology"/>
<dbReference type="InterPro" id="IPR002052">
    <property type="entry name" value="DNA_methylase_N6_adenine_CS"/>
</dbReference>